<evidence type="ECO:0000313" key="1">
    <source>
        <dbReference type="EMBL" id="KFZ32605.1"/>
    </source>
</evidence>
<dbReference type="PANTHER" id="PTHR37827:SF1">
    <property type="entry name" value="HNH DOMAIN-CONTAINING PROTEIN"/>
    <property type="match status" value="1"/>
</dbReference>
<name>A0A094IY33_9BACL</name>
<keyword evidence="1" id="KW-0255">Endonuclease</keyword>
<keyword evidence="1" id="KW-0540">Nuclease</keyword>
<proteinExistence type="predicted"/>
<sequence>MKGMCELCGREHVVLTVHHLTPKEYGGTETAKLCIPCHKQIHAIYTNEELASRLYTIERLQHDERIASFIRWIRKQPADRLPKIKKAKRQKR</sequence>
<gene>
    <name evidence="1" type="ORF">JS44_00120</name>
</gene>
<organism evidence="1">
    <name type="scientific">Anoxybacillus flavithermus</name>
    <dbReference type="NCBI Taxonomy" id="33934"/>
    <lineage>
        <taxon>Bacteria</taxon>
        <taxon>Bacillati</taxon>
        <taxon>Bacillota</taxon>
        <taxon>Bacilli</taxon>
        <taxon>Bacillales</taxon>
        <taxon>Anoxybacillaceae</taxon>
        <taxon>Anoxybacillus</taxon>
    </lineage>
</organism>
<dbReference type="Gene3D" id="1.10.30.50">
    <property type="match status" value="1"/>
</dbReference>
<dbReference type="GO" id="GO:0004519">
    <property type="term" value="F:endonuclease activity"/>
    <property type="evidence" value="ECO:0007669"/>
    <property type="project" value="UniProtKB-KW"/>
</dbReference>
<dbReference type="EMBL" id="JPZO01000001">
    <property type="protein sequence ID" value="KFZ32605.1"/>
    <property type="molecule type" value="Genomic_DNA"/>
</dbReference>
<dbReference type="AlphaFoldDB" id="A0A094IY33"/>
<reference evidence="1" key="1">
    <citation type="submission" date="2014-08" db="EMBL/GenBank/DDBJ databases">
        <title>Fullgenome sequencing of Anoxybacillus sp.25 isolate from Garga hot-spring Russia.</title>
        <authorList>
            <person name="Rozanov A.S."/>
            <person name="Kotenko A.V."/>
            <person name="Malup T.K."/>
            <person name="Peltek S.E."/>
        </authorList>
    </citation>
    <scope>NUCLEOTIDE SEQUENCE [LARGE SCALE GENOMIC DNA]</scope>
    <source>
        <strain evidence="1">25</strain>
    </source>
</reference>
<comment type="caution">
    <text evidence="1">The sequence shown here is derived from an EMBL/GenBank/DDBJ whole genome shotgun (WGS) entry which is preliminary data.</text>
</comment>
<protein>
    <submittedName>
        <fullName evidence="1">Restriction endonuclease</fullName>
    </submittedName>
</protein>
<keyword evidence="1" id="KW-0378">Hydrolase</keyword>
<dbReference type="PANTHER" id="PTHR37827">
    <property type="entry name" value="TUDOR DOMAIN-CONTAINING PROTEIN"/>
    <property type="match status" value="1"/>
</dbReference>
<accession>A0A094IY33</accession>